<accession>A0A6G7KA41</accession>
<organism evidence="4 5">
    <name type="scientific">Jeotgalibaca arthritidis</name>
    <dbReference type="NCBI Taxonomy" id="1868794"/>
    <lineage>
        <taxon>Bacteria</taxon>
        <taxon>Bacillati</taxon>
        <taxon>Bacillota</taxon>
        <taxon>Bacilli</taxon>
        <taxon>Lactobacillales</taxon>
        <taxon>Carnobacteriaceae</taxon>
        <taxon>Jeotgalibaca</taxon>
    </lineage>
</organism>
<evidence type="ECO:0000313" key="4">
    <source>
        <dbReference type="EMBL" id="QII82139.1"/>
    </source>
</evidence>
<feature type="chain" id="PRO_5038385624" evidence="3">
    <location>
        <begin position="22"/>
        <end position="514"/>
    </location>
</feature>
<dbReference type="EMBL" id="CP049740">
    <property type="protein sequence ID" value="QII82139.1"/>
    <property type="molecule type" value="Genomic_DNA"/>
</dbReference>
<feature type="region of interest" description="Disordered" evidence="2">
    <location>
        <begin position="28"/>
        <end position="49"/>
    </location>
</feature>
<proteinExistence type="predicted"/>
<dbReference type="Gene3D" id="3.40.190.10">
    <property type="entry name" value="Periplasmic binding protein-like II"/>
    <property type="match status" value="2"/>
</dbReference>
<name>A0A6G7KA41_9LACT</name>
<feature type="signal peptide" evidence="3">
    <location>
        <begin position="1"/>
        <end position="21"/>
    </location>
</feature>
<keyword evidence="1 3" id="KW-0732">Signal</keyword>
<dbReference type="PROSITE" id="PS51257">
    <property type="entry name" value="PROKAR_LIPOPROTEIN"/>
    <property type="match status" value="1"/>
</dbReference>
<dbReference type="SUPFAM" id="SSF53850">
    <property type="entry name" value="Periplasmic binding protein-like II"/>
    <property type="match status" value="1"/>
</dbReference>
<protein>
    <submittedName>
        <fullName evidence="4">Extracellular solute-binding protein</fullName>
    </submittedName>
</protein>
<reference evidence="4 5" key="1">
    <citation type="journal article" date="2017" name="Int. J. Syst. Evol. Microbiol.">
        <title>Jeotgalibaca porci sp. nov. and Jeotgalibaca arthritidis sp. nov., isolated from pigs, and emended description of the genus Jeotgalibaca.</title>
        <authorList>
            <person name="Zamora L."/>
            <person name="Perez-Sancho M."/>
            <person name="Dominguez L."/>
            <person name="Fernandez-Garayzabal J.F."/>
            <person name="Vela A.I."/>
        </authorList>
    </citation>
    <scope>NUCLEOTIDE SEQUENCE [LARGE SCALE GENOMIC DNA]</scope>
    <source>
        <strain evidence="4 5">CECT 9157</strain>
    </source>
</reference>
<dbReference type="RefSeq" id="WP_166162181.1">
    <property type="nucleotide sequence ID" value="NZ_CP049740.1"/>
</dbReference>
<sequence>MSIIKNGKFYTGILTASLLLAACGGSGSETDSATGGSSSKDKESSETVSSKDTISWMAMLHTPTPPSGDVEGLLEDYTGVDIEFNWVPDASKEERINAALASNTLADVVSLTQISNTTVRQALGSGLFWDVEPYLADYENLAAISEATLDAARIGGKVYGVPFQKPIARYGTLVRKDWLDNLGLEVPHTLDELREVARAFTEDDPDGNGVDDTVGFVERAEAFAVGFRNLTGYFGADNFFTVTEDNKVMPSFMQDEFKEAMEWYRDIYANGWMNSDFAVMAKNDQKDYIVNGKGGIVFSGLFDGNNYLTAAAGTPQEEVMDWALINDMTYGDVDRRVLSDTNGGMGGWLAIPKTNIETEEDLRVVLQFINDLIDEEPFTLMTQGIEGVHYEVSSEGVYERLDDTLWQQEVQPFSSSRPSEAVMTFKSSSELTNLANELIAENADYAITNPAQSLDSETYTAEWSTLSEGIEDAFYKYMMGNIEMADFEAAIETFLNTGGQAVIDEFTASYAKNN</sequence>
<dbReference type="KEGG" id="jar:G7057_06630"/>
<gene>
    <name evidence="4" type="ORF">G7057_06630</name>
</gene>
<evidence type="ECO:0000256" key="3">
    <source>
        <dbReference type="SAM" id="SignalP"/>
    </source>
</evidence>
<dbReference type="PANTHER" id="PTHR43649">
    <property type="entry name" value="ARABINOSE-BINDING PROTEIN-RELATED"/>
    <property type="match status" value="1"/>
</dbReference>
<dbReference type="InterPro" id="IPR050490">
    <property type="entry name" value="Bact_solute-bd_prot1"/>
</dbReference>
<evidence type="ECO:0000313" key="5">
    <source>
        <dbReference type="Proteomes" id="UP000501451"/>
    </source>
</evidence>
<dbReference type="AlphaFoldDB" id="A0A6G7KA41"/>
<dbReference type="Proteomes" id="UP000501451">
    <property type="component" value="Chromosome"/>
</dbReference>
<evidence type="ECO:0000256" key="1">
    <source>
        <dbReference type="ARBA" id="ARBA00022729"/>
    </source>
</evidence>
<dbReference type="CDD" id="cd13580">
    <property type="entry name" value="PBP2_AlgQ_like_1"/>
    <property type="match status" value="1"/>
</dbReference>
<keyword evidence="5" id="KW-1185">Reference proteome</keyword>
<evidence type="ECO:0000256" key="2">
    <source>
        <dbReference type="SAM" id="MobiDB-lite"/>
    </source>
</evidence>
<dbReference type="PANTHER" id="PTHR43649:SF33">
    <property type="entry name" value="POLYGALACTURONAN_RHAMNOGALACTURONAN-BINDING PROTEIN YTCQ"/>
    <property type="match status" value="1"/>
</dbReference>